<name>A0A2N1J7S9_9BASI</name>
<dbReference type="Proteomes" id="UP000232875">
    <property type="component" value="Unassembled WGS sequence"/>
</dbReference>
<dbReference type="OrthoDB" id="3352433at2759"/>
<sequence length="472" mass="51704">MAPVCAVCSQDTVQGAAKKGADVCTVCKALAINEELDAPYDAAATAAPPFPTDAERRLRHHVYDAASAKLAGVRRQQVRVVSMMHSAALRLGYAYAAEQASALFRHAQESLPAPMPWAAVGAAALYVVLRKDARIVDVDAVAIASEVPVSRLVHTLQMLRTIPVASFAGIVINDPALYLGTQLASLQDALGKSPRAIPEAHAICALDPQRVEHIALDLARMCTAYQLAYLDPQPFAYAILLHALEGTVKVSLPVRALAELGPSCIERRISGQCLAAPPSGSVSTILARYAETQKMLAEHVASLPWVANRAVQKRERDRTRGKASVRRSVSRQEVAYYLQDALAVWSRAPTVAGEQCWTRRFKSQKMRIRTSAKPAPYPSYAERMQLTAADIDTLSDTEIDARLFAPQELEMYMRSDTERAMISTLKGWDESARPSARKPPPSPPHKIRIRDVPRELFTPLDLAAQTEENEWD</sequence>
<dbReference type="STRING" id="2020962.A0A2N1J7S9"/>
<dbReference type="EMBL" id="KZ454994">
    <property type="protein sequence ID" value="PKI82611.1"/>
    <property type="molecule type" value="Genomic_DNA"/>
</dbReference>
<reference evidence="2 3" key="1">
    <citation type="submission" date="2017-10" db="EMBL/GenBank/DDBJ databases">
        <title>A novel species of cold-tolerant Malassezia isolated from bats.</title>
        <authorList>
            <person name="Lorch J.M."/>
            <person name="Palmer J.M."/>
            <person name="Vanderwolf K.J."/>
            <person name="Schmidt K.Z."/>
            <person name="Verant M.L."/>
            <person name="Weller T.J."/>
            <person name="Blehert D.S."/>
        </authorList>
    </citation>
    <scope>NUCLEOTIDE SEQUENCE [LARGE SCALE GENOMIC DNA]</scope>
    <source>
        <strain evidence="2 3">NWHC:44797-103</strain>
    </source>
</reference>
<evidence type="ECO:0000313" key="2">
    <source>
        <dbReference type="EMBL" id="PKI82611.1"/>
    </source>
</evidence>
<accession>A0A2N1J7S9</accession>
<protein>
    <submittedName>
        <fullName evidence="2">Uncharacterized protein</fullName>
    </submittedName>
</protein>
<keyword evidence="3" id="KW-1185">Reference proteome</keyword>
<organism evidence="2 3">
    <name type="scientific">Malassezia vespertilionis</name>
    <dbReference type="NCBI Taxonomy" id="2020962"/>
    <lineage>
        <taxon>Eukaryota</taxon>
        <taxon>Fungi</taxon>
        <taxon>Dikarya</taxon>
        <taxon>Basidiomycota</taxon>
        <taxon>Ustilaginomycotina</taxon>
        <taxon>Malasseziomycetes</taxon>
        <taxon>Malasseziales</taxon>
        <taxon>Malasseziaceae</taxon>
        <taxon>Malassezia</taxon>
    </lineage>
</organism>
<evidence type="ECO:0000313" key="3">
    <source>
        <dbReference type="Proteomes" id="UP000232875"/>
    </source>
</evidence>
<dbReference type="AlphaFoldDB" id="A0A2N1J7S9"/>
<proteinExistence type="predicted"/>
<gene>
    <name evidence="2" type="ORF">MVES_003406</name>
</gene>
<feature type="region of interest" description="Disordered" evidence="1">
    <location>
        <begin position="428"/>
        <end position="453"/>
    </location>
</feature>
<evidence type="ECO:0000256" key="1">
    <source>
        <dbReference type="SAM" id="MobiDB-lite"/>
    </source>
</evidence>